<proteinExistence type="predicted"/>
<keyword evidence="3" id="KW-0808">Transferase</keyword>
<dbReference type="SUPFAM" id="SSF53756">
    <property type="entry name" value="UDP-Glycosyltransferase/glycogen phosphorylase"/>
    <property type="match status" value="1"/>
</dbReference>
<dbReference type="InterPro" id="IPR028098">
    <property type="entry name" value="Glyco_trans_4-like_N"/>
</dbReference>
<dbReference type="AlphaFoldDB" id="A0A1P8VRM3"/>
<evidence type="ECO:0000313" key="2">
    <source>
        <dbReference type="EMBL" id="APZ79152.1"/>
    </source>
</evidence>
<reference evidence="3" key="1">
    <citation type="submission" date="2016-09" db="EMBL/GenBank/DDBJ databases">
        <title>Genetic analysis of capsular polysaccharide synthesis gene clusters from non-serotypeable of Streptococcus suis.</title>
        <authorList>
            <person name="Qiu X."/>
            <person name="Zheng H."/>
        </authorList>
    </citation>
    <scope>NUCLEOTIDE SEQUENCE</scope>
    <source>
        <strain evidence="2">1208289</strain>
        <strain evidence="3">1270831</strain>
    </source>
</reference>
<dbReference type="EMBL" id="KX870064">
    <property type="protein sequence ID" value="APZ79259.1"/>
    <property type="molecule type" value="Genomic_DNA"/>
</dbReference>
<dbReference type="PANTHER" id="PTHR45947">
    <property type="entry name" value="SULFOQUINOVOSYL TRANSFERASE SQD2"/>
    <property type="match status" value="1"/>
</dbReference>
<protein>
    <submittedName>
        <fullName evidence="3">Glycosyl transferase</fullName>
    </submittedName>
</protein>
<accession>A0A1P8VRM3</accession>
<gene>
    <name evidence="3" type="primary">cpsJ</name>
    <name evidence="2" type="ORF">1208289.seq-orf10</name>
    <name evidence="3" type="ORF">1270831.seq-orf10</name>
</gene>
<dbReference type="InterPro" id="IPR050194">
    <property type="entry name" value="Glycosyltransferase_grp1"/>
</dbReference>
<sequence length="401" mass="45983">MRIIFLSLLRIEDIWKESSIYADLMRKFVREGHSITIVHPNEKRLGLETQYLQGTEVSYLRVKTGNVTKSNFLEKGIATLMLEFQFKRAISKYLKNENFDLILYSTPPITFASVIKYLKKNTSAKSYLLLKDIFPQNAVDLGLISKRSPIYSFFKAKELRLYHQSDVIGCMSEANVEFIKKNNDLKGKKVEVCPNSIEITPKTLGTTKKSDFDLPENKVIYVYGGNLGKPQGIEFLKKIILKNEEAMKSYICIVGSGTEFSNLQHFFVENKIKNAKLISQLSKKNFDSLLEICDVGLIFLDPRFTIPNFPSRILSYMEYSLPILAATDKVTDLSKKIEEGKFGLWCLSGDTTKFFESMDVLNESDVRQIMGENAYKYLIENYTVNTSYNVIMKNFKGKENV</sequence>
<name>A0A1P8VRM3_STRSU</name>
<dbReference type="Gene3D" id="3.40.50.2000">
    <property type="entry name" value="Glycogen Phosphorylase B"/>
    <property type="match status" value="2"/>
</dbReference>
<dbReference type="EMBL" id="KX870060">
    <property type="protein sequence ID" value="APZ79152.1"/>
    <property type="molecule type" value="Genomic_DNA"/>
</dbReference>
<feature type="domain" description="Glycosyltransferase subfamily 4-like N-terminal" evidence="1">
    <location>
        <begin position="22"/>
        <end position="198"/>
    </location>
</feature>
<organism evidence="3">
    <name type="scientific">Streptococcus suis</name>
    <dbReference type="NCBI Taxonomy" id="1307"/>
    <lineage>
        <taxon>Bacteria</taxon>
        <taxon>Bacillati</taxon>
        <taxon>Bacillota</taxon>
        <taxon>Bacilli</taxon>
        <taxon>Lactobacillales</taxon>
        <taxon>Streptococcaceae</taxon>
        <taxon>Streptococcus</taxon>
    </lineage>
</organism>
<dbReference type="GO" id="GO:0016757">
    <property type="term" value="F:glycosyltransferase activity"/>
    <property type="evidence" value="ECO:0007669"/>
    <property type="project" value="TreeGrafter"/>
</dbReference>
<dbReference type="Pfam" id="PF13439">
    <property type="entry name" value="Glyco_transf_4"/>
    <property type="match status" value="1"/>
</dbReference>
<dbReference type="CDD" id="cd03794">
    <property type="entry name" value="GT4_WbuB-like"/>
    <property type="match status" value="1"/>
</dbReference>
<dbReference type="PANTHER" id="PTHR45947:SF3">
    <property type="entry name" value="SULFOQUINOVOSYL TRANSFERASE SQD2"/>
    <property type="match status" value="1"/>
</dbReference>
<evidence type="ECO:0000259" key="1">
    <source>
        <dbReference type="Pfam" id="PF13439"/>
    </source>
</evidence>
<evidence type="ECO:0000313" key="3">
    <source>
        <dbReference type="EMBL" id="APZ79259.1"/>
    </source>
</evidence>